<dbReference type="Pfam" id="PF08044">
    <property type="entry name" value="DUF1707"/>
    <property type="match status" value="1"/>
</dbReference>
<comment type="caution">
    <text evidence="4">The sequence shown here is derived from an EMBL/GenBank/DDBJ whole genome shotgun (WGS) entry which is preliminary data.</text>
</comment>
<evidence type="ECO:0000313" key="5">
    <source>
        <dbReference type="Proteomes" id="UP001597145"/>
    </source>
</evidence>
<keyword evidence="2" id="KW-1133">Transmembrane helix</keyword>
<dbReference type="EMBL" id="JBHUCP010000007">
    <property type="protein sequence ID" value="MFD1530286.1"/>
    <property type="molecule type" value="Genomic_DNA"/>
</dbReference>
<accession>A0ABW4FIC4</accession>
<feature type="domain" description="DUF1707" evidence="3">
    <location>
        <begin position="8"/>
        <end position="60"/>
    </location>
</feature>
<keyword evidence="5" id="KW-1185">Reference proteome</keyword>
<organism evidence="4 5">
    <name type="scientific">Pseudonocardia aurantiaca</name>
    <dbReference type="NCBI Taxonomy" id="75290"/>
    <lineage>
        <taxon>Bacteria</taxon>
        <taxon>Bacillati</taxon>
        <taxon>Actinomycetota</taxon>
        <taxon>Actinomycetes</taxon>
        <taxon>Pseudonocardiales</taxon>
        <taxon>Pseudonocardiaceae</taxon>
        <taxon>Pseudonocardia</taxon>
    </lineage>
</organism>
<protein>
    <submittedName>
        <fullName evidence="4">DUF1707 domain-containing protein</fullName>
    </submittedName>
</protein>
<reference evidence="5" key="1">
    <citation type="journal article" date="2019" name="Int. J. Syst. Evol. Microbiol.">
        <title>The Global Catalogue of Microorganisms (GCM) 10K type strain sequencing project: providing services to taxonomists for standard genome sequencing and annotation.</title>
        <authorList>
            <consortium name="The Broad Institute Genomics Platform"/>
            <consortium name="The Broad Institute Genome Sequencing Center for Infectious Disease"/>
            <person name="Wu L."/>
            <person name="Ma J."/>
        </authorList>
    </citation>
    <scope>NUCLEOTIDE SEQUENCE [LARGE SCALE GENOMIC DNA]</scope>
    <source>
        <strain evidence="5">JCM 12165</strain>
    </source>
</reference>
<dbReference type="InterPro" id="IPR012551">
    <property type="entry name" value="DUF1707_SHOCT-like"/>
</dbReference>
<evidence type="ECO:0000256" key="2">
    <source>
        <dbReference type="SAM" id="Phobius"/>
    </source>
</evidence>
<proteinExistence type="predicted"/>
<sequence>MDPPESEIRVGDRERRETDDRLRLAYNDGVLTLTEYDERDALCWAARTRGDLEELVRDLPPPHPPDPVTEELPEPEPPNPWVHRWRIAAIAGAALLGIGLLFGVPAVGAADGMSFFGSRAVTTLDRNAVDVGVLFGTVHVVVPDNVRVRTSGTVAFGSFTCAEACSSGNALQREVVVNGNGAFGSVDILRQSQLNRRIADHYHHHYDNYYDDDDD</sequence>
<dbReference type="Proteomes" id="UP001597145">
    <property type="component" value="Unassembled WGS sequence"/>
</dbReference>
<evidence type="ECO:0000259" key="3">
    <source>
        <dbReference type="Pfam" id="PF08044"/>
    </source>
</evidence>
<gene>
    <name evidence="4" type="ORF">ACFSCY_12610</name>
</gene>
<keyword evidence="2" id="KW-0812">Transmembrane</keyword>
<dbReference type="RefSeq" id="WP_343977233.1">
    <property type="nucleotide sequence ID" value="NZ_BAAAJG010000008.1"/>
</dbReference>
<keyword evidence="2" id="KW-0472">Membrane</keyword>
<feature type="transmembrane region" description="Helical" evidence="2">
    <location>
        <begin position="87"/>
        <end position="110"/>
    </location>
</feature>
<dbReference type="PANTHER" id="PTHR40763">
    <property type="entry name" value="MEMBRANE PROTEIN-RELATED"/>
    <property type="match status" value="1"/>
</dbReference>
<evidence type="ECO:0000256" key="1">
    <source>
        <dbReference type="SAM" id="MobiDB-lite"/>
    </source>
</evidence>
<feature type="region of interest" description="Disordered" evidence="1">
    <location>
        <begin position="55"/>
        <end position="76"/>
    </location>
</feature>
<name>A0ABW4FIC4_9PSEU</name>
<evidence type="ECO:0000313" key="4">
    <source>
        <dbReference type="EMBL" id="MFD1530286.1"/>
    </source>
</evidence>
<dbReference type="PANTHER" id="PTHR40763:SF5">
    <property type="entry name" value="MEMBRANE PROTEIN"/>
    <property type="match status" value="1"/>
</dbReference>